<feature type="signal peptide" evidence="1">
    <location>
        <begin position="1"/>
        <end position="17"/>
    </location>
</feature>
<sequence>MLLGTTVVVAGLAVVTGANQLDITDQIRRDLGFNLYPRVGATDLQTFSGALGGASAPAIQNSGDTARPFMVDGDTFTDFQTAANRACDNQKNECADLANNGGGEFEVGDCDSQNEQCKQTASTATQTAFQELVSSNAEFDFICDT</sequence>
<proteinExistence type="predicted"/>
<evidence type="ECO:0000313" key="3">
    <source>
        <dbReference type="Proteomes" id="UP001201980"/>
    </source>
</evidence>
<evidence type="ECO:0000313" key="2">
    <source>
        <dbReference type="EMBL" id="KAJ2900341.1"/>
    </source>
</evidence>
<comment type="caution">
    <text evidence="2">The sequence shown here is derived from an EMBL/GenBank/DDBJ whole genome shotgun (WGS) entry which is preliminary data.</text>
</comment>
<name>A0AAD5RPN1_9PEZI</name>
<keyword evidence="3" id="KW-1185">Reference proteome</keyword>
<gene>
    <name evidence="2" type="ORF">MKZ38_002474</name>
</gene>
<reference evidence="2" key="1">
    <citation type="submission" date="2022-07" db="EMBL/GenBank/DDBJ databases">
        <title>Draft genome sequence of Zalerion maritima ATCC 34329, a (micro)plastics degrading marine fungus.</title>
        <authorList>
            <person name="Paco A."/>
            <person name="Goncalves M.F.M."/>
            <person name="Rocha-Santos T.A.P."/>
            <person name="Alves A."/>
        </authorList>
    </citation>
    <scope>NUCLEOTIDE SEQUENCE</scope>
    <source>
        <strain evidence="2">ATCC 34329</strain>
    </source>
</reference>
<organism evidence="2 3">
    <name type="scientific">Zalerion maritima</name>
    <dbReference type="NCBI Taxonomy" id="339359"/>
    <lineage>
        <taxon>Eukaryota</taxon>
        <taxon>Fungi</taxon>
        <taxon>Dikarya</taxon>
        <taxon>Ascomycota</taxon>
        <taxon>Pezizomycotina</taxon>
        <taxon>Sordariomycetes</taxon>
        <taxon>Lulworthiomycetidae</taxon>
        <taxon>Lulworthiales</taxon>
        <taxon>Lulworthiaceae</taxon>
        <taxon>Zalerion</taxon>
    </lineage>
</organism>
<evidence type="ECO:0000256" key="1">
    <source>
        <dbReference type="SAM" id="SignalP"/>
    </source>
</evidence>
<feature type="chain" id="PRO_5042238421" evidence="1">
    <location>
        <begin position="18"/>
        <end position="145"/>
    </location>
</feature>
<dbReference type="Proteomes" id="UP001201980">
    <property type="component" value="Unassembled WGS sequence"/>
</dbReference>
<dbReference type="AlphaFoldDB" id="A0AAD5RPN1"/>
<protein>
    <submittedName>
        <fullName evidence="2">Uncharacterized protein</fullName>
    </submittedName>
</protein>
<keyword evidence="1" id="KW-0732">Signal</keyword>
<dbReference type="EMBL" id="JAKWBI020000174">
    <property type="protein sequence ID" value="KAJ2900341.1"/>
    <property type="molecule type" value="Genomic_DNA"/>
</dbReference>
<accession>A0AAD5RPN1</accession>